<comment type="caution">
    <text evidence="2">The sequence shown here is derived from an EMBL/GenBank/DDBJ whole genome shotgun (WGS) entry which is preliminary data.</text>
</comment>
<dbReference type="InterPro" id="IPR036873">
    <property type="entry name" value="Rhodanese-like_dom_sf"/>
</dbReference>
<dbReference type="SUPFAM" id="SSF52821">
    <property type="entry name" value="Rhodanese/Cell cycle control phosphatase"/>
    <property type="match status" value="1"/>
</dbReference>
<evidence type="ECO:0000313" key="3">
    <source>
        <dbReference type="Proteomes" id="UP000621560"/>
    </source>
</evidence>
<dbReference type="Proteomes" id="UP000621560">
    <property type="component" value="Unassembled WGS sequence"/>
</dbReference>
<dbReference type="InterPro" id="IPR001763">
    <property type="entry name" value="Rhodanese-like_dom"/>
</dbReference>
<accession>A0A927BTF4</accession>
<dbReference type="EMBL" id="JACXIZ010000014">
    <property type="protein sequence ID" value="MBD2845199.1"/>
    <property type="molecule type" value="Genomic_DNA"/>
</dbReference>
<dbReference type="Gene3D" id="3.40.250.10">
    <property type="entry name" value="Rhodanese-like domain"/>
    <property type="match status" value="1"/>
</dbReference>
<gene>
    <name evidence="2" type="ORF">IDH44_08345</name>
</gene>
<dbReference type="PROSITE" id="PS50206">
    <property type="entry name" value="RHODANESE_3"/>
    <property type="match status" value="1"/>
</dbReference>
<dbReference type="AlphaFoldDB" id="A0A927BTF4"/>
<keyword evidence="3" id="KW-1185">Reference proteome</keyword>
<dbReference type="PANTHER" id="PTHR43031:SF1">
    <property type="entry name" value="PYRIDINE NUCLEOTIDE-DISULPHIDE OXIDOREDUCTASE"/>
    <property type="match status" value="1"/>
</dbReference>
<evidence type="ECO:0000313" key="2">
    <source>
        <dbReference type="EMBL" id="MBD2845199.1"/>
    </source>
</evidence>
<reference evidence="2" key="1">
    <citation type="submission" date="2020-09" db="EMBL/GenBank/DDBJ databases">
        <title>A novel bacterium of genus Paenibacillus, isolated from South China Sea.</title>
        <authorList>
            <person name="Huang H."/>
            <person name="Mo K."/>
            <person name="Hu Y."/>
        </authorList>
    </citation>
    <scope>NUCLEOTIDE SEQUENCE</scope>
    <source>
        <strain evidence="2">IB182496</strain>
    </source>
</reference>
<dbReference type="PANTHER" id="PTHR43031">
    <property type="entry name" value="FAD-DEPENDENT OXIDOREDUCTASE"/>
    <property type="match status" value="1"/>
</dbReference>
<organism evidence="2 3">
    <name type="scientific">Paenibacillus sabuli</name>
    <dbReference type="NCBI Taxonomy" id="2772509"/>
    <lineage>
        <taxon>Bacteria</taxon>
        <taxon>Bacillati</taxon>
        <taxon>Bacillota</taxon>
        <taxon>Bacilli</taxon>
        <taxon>Bacillales</taxon>
        <taxon>Paenibacillaceae</taxon>
        <taxon>Paenibacillus</taxon>
    </lineage>
</organism>
<feature type="domain" description="Rhodanese" evidence="1">
    <location>
        <begin position="20"/>
        <end position="108"/>
    </location>
</feature>
<protein>
    <submittedName>
        <fullName evidence="2">Rhodanese-like domain-containing protein</fullName>
    </submittedName>
</protein>
<dbReference type="InterPro" id="IPR050229">
    <property type="entry name" value="GlpE_sulfurtransferase"/>
</dbReference>
<dbReference type="Pfam" id="PF00581">
    <property type="entry name" value="Rhodanese"/>
    <property type="match status" value="1"/>
</dbReference>
<dbReference type="RefSeq" id="WP_190916568.1">
    <property type="nucleotide sequence ID" value="NZ_JACXIZ010000014.1"/>
</dbReference>
<dbReference type="CDD" id="cd00158">
    <property type="entry name" value="RHOD"/>
    <property type="match status" value="1"/>
</dbReference>
<dbReference type="SMART" id="SM00450">
    <property type="entry name" value="RHOD"/>
    <property type="match status" value="1"/>
</dbReference>
<proteinExistence type="predicted"/>
<name>A0A927BTF4_9BACL</name>
<sequence length="109" mass="12182">MEAWGSIEARQLLEGIEQGTISGSQIIDVREFEEWDYYHLPGTTHVPMRQVPGEQRIWEGDAPIYLLCAHGVRSEAVCRYLAEQGVRAPLWNVEGGMAAVAACRGFAYD</sequence>
<evidence type="ECO:0000259" key="1">
    <source>
        <dbReference type="PROSITE" id="PS50206"/>
    </source>
</evidence>